<reference evidence="1 2" key="1">
    <citation type="submission" date="2016-08" db="EMBL/GenBank/DDBJ databases">
        <title>Genomes of anaerobic fungi encode conserved fungal cellulosomes for biomass hydrolysis.</title>
        <authorList>
            <consortium name="DOE Joint Genome Institute"/>
            <person name="Haitjema C.H."/>
            <person name="Gilmore S.P."/>
            <person name="Henske J.K."/>
            <person name="Solomon K.V."/>
            <person name="De Groot R."/>
            <person name="Kuo A."/>
            <person name="Mondo S.J."/>
            <person name="Salamov A.A."/>
            <person name="Labutti K."/>
            <person name="Zhao Z."/>
            <person name="Chiniquy J."/>
            <person name="Barry K."/>
            <person name="Brewer H.M."/>
            <person name="Purvine S.O."/>
            <person name="Wright A.T."/>
            <person name="Boxma B."/>
            <person name="Van Alen T."/>
            <person name="Hackstein J.H."/>
            <person name="Baker S.E."/>
            <person name="Grigoriev I.V."/>
            <person name="O'Malley M.A."/>
        </authorList>
    </citation>
    <scope>NUCLEOTIDE SEQUENCE [LARGE SCALE GENOMIC DNA]</scope>
    <source>
        <strain evidence="2">finn</strain>
    </source>
</reference>
<dbReference type="EMBL" id="MCFH01000056">
    <property type="protein sequence ID" value="ORX43059.1"/>
    <property type="molecule type" value="Genomic_DNA"/>
</dbReference>
<gene>
    <name evidence="1" type="ORF">BCR36DRAFT_304880</name>
</gene>
<accession>A0A1Y1UXX0</accession>
<dbReference type="STRING" id="1754191.A0A1Y1UXX0"/>
<organism evidence="1 2">
    <name type="scientific">Piromyces finnis</name>
    <dbReference type="NCBI Taxonomy" id="1754191"/>
    <lineage>
        <taxon>Eukaryota</taxon>
        <taxon>Fungi</taxon>
        <taxon>Fungi incertae sedis</taxon>
        <taxon>Chytridiomycota</taxon>
        <taxon>Chytridiomycota incertae sedis</taxon>
        <taxon>Neocallimastigomycetes</taxon>
        <taxon>Neocallimastigales</taxon>
        <taxon>Neocallimastigaceae</taxon>
        <taxon>Piromyces</taxon>
    </lineage>
</organism>
<feature type="non-terminal residue" evidence="1">
    <location>
        <position position="1"/>
    </location>
</feature>
<name>A0A1Y1UXX0_9FUNG</name>
<keyword evidence="2" id="KW-1185">Reference proteome</keyword>
<reference evidence="1 2" key="2">
    <citation type="submission" date="2016-08" db="EMBL/GenBank/DDBJ databases">
        <title>Pervasive Adenine N6-methylation of Active Genes in Fungi.</title>
        <authorList>
            <consortium name="DOE Joint Genome Institute"/>
            <person name="Mondo S.J."/>
            <person name="Dannebaum R.O."/>
            <person name="Kuo R.C."/>
            <person name="Labutti K."/>
            <person name="Haridas S."/>
            <person name="Kuo A."/>
            <person name="Salamov A."/>
            <person name="Ahrendt S.R."/>
            <person name="Lipzen A."/>
            <person name="Sullivan W."/>
            <person name="Andreopoulos W.B."/>
            <person name="Clum A."/>
            <person name="Lindquist E."/>
            <person name="Daum C."/>
            <person name="Ramamoorthy G.K."/>
            <person name="Gryganskyi A."/>
            <person name="Culley D."/>
            <person name="Magnuson J.K."/>
            <person name="James T.Y."/>
            <person name="O'Malley M.A."/>
            <person name="Stajich J.E."/>
            <person name="Spatafora J.W."/>
            <person name="Visel A."/>
            <person name="Grigoriev I.V."/>
        </authorList>
    </citation>
    <scope>NUCLEOTIDE SEQUENCE [LARGE SCALE GENOMIC DNA]</scope>
    <source>
        <strain evidence="2">finn</strain>
    </source>
</reference>
<sequence length="129" mass="14991">IFEEGQNKWNSDWLEYSCSVGEYDKIDNGIIIVTLLYMAEFSLQSKTLNSQYGYLTFDFKLEPADNKTIDLLAFDYDGNPADNKTIDLLAFDYDGNNGYDYVNQGRYNYNVCIYTIFSFNNKLKTLIEI</sequence>
<comment type="caution">
    <text evidence="1">The sequence shown here is derived from an EMBL/GenBank/DDBJ whole genome shotgun (WGS) entry which is preliminary data.</text>
</comment>
<dbReference type="AlphaFoldDB" id="A0A1Y1UXX0"/>
<dbReference type="Gene3D" id="2.60.120.430">
    <property type="entry name" value="Galactose-binding lectin"/>
    <property type="match status" value="1"/>
</dbReference>
<dbReference type="Proteomes" id="UP000193719">
    <property type="component" value="Unassembled WGS sequence"/>
</dbReference>
<protein>
    <submittedName>
        <fullName evidence="1">Uncharacterized protein</fullName>
    </submittedName>
</protein>
<proteinExistence type="predicted"/>
<evidence type="ECO:0000313" key="1">
    <source>
        <dbReference type="EMBL" id="ORX43059.1"/>
    </source>
</evidence>
<evidence type="ECO:0000313" key="2">
    <source>
        <dbReference type="Proteomes" id="UP000193719"/>
    </source>
</evidence>